<dbReference type="AlphaFoldDB" id="A0A5M8QPQ6"/>
<reference evidence="2 3" key="1">
    <citation type="submission" date="2019-05" db="EMBL/GenBank/DDBJ databases">
        <authorList>
            <person name="Qu J.-H."/>
        </authorList>
    </citation>
    <scope>NUCLEOTIDE SEQUENCE [LARGE SCALE GENOMIC DNA]</scope>
    <source>
        <strain evidence="2 3">NS28</strain>
    </source>
</reference>
<dbReference type="SUPFAM" id="SSF50952">
    <property type="entry name" value="Soluble quinoprotein glucose dehydrogenase"/>
    <property type="match status" value="1"/>
</dbReference>
<feature type="domain" description="Glucose/Sorbosone dehydrogenase" evidence="1">
    <location>
        <begin position="66"/>
        <end position="362"/>
    </location>
</feature>
<dbReference type="PANTHER" id="PTHR19328">
    <property type="entry name" value="HEDGEHOG-INTERACTING PROTEIN"/>
    <property type="match status" value="1"/>
</dbReference>
<evidence type="ECO:0000313" key="2">
    <source>
        <dbReference type="EMBL" id="KAA6437010.1"/>
    </source>
</evidence>
<gene>
    <name evidence="2" type="ORF">FEM33_20015</name>
</gene>
<dbReference type="InterPro" id="IPR012938">
    <property type="entry name" value="Glc/Sorbosone_DH"/>
</dbReference>
<evidence type="ECO:0000259" key="1">
    <source>
        <dbReference type="Pfam" id="PF07995"/>
    </source>
</evidence>
<dbReference type="Pfam" id="PF07995">
    <property type="entry name" value="GSDH"/>
    <property type="match status" value="1"/>
</dbReference>
<protein>
    <submittedName>
        <fullName evidence="2">PQQ-dependent sugar dehydrogenase</fullName>
    </submittedName>
</protein>
<dbReference type="RefSeq" id="WP_139013769.1">
    <property type="nucleotide sequence ID" value="NZ_VBSN01000059.1"/>
</dbReference>
<dbReference type="InterPro" id="IPR011042">
    <property type="entry name" value="6-blade_b-propeller_TolB-like"/>
</dbReference>
<comment type="caution">
    <text evidence="2">The sequence shown here is derived from an EMBL/GenBank/DDBJ whole genome shotgun (WGS) entry which is preliminary data.</text>
</comment>
<dbReference type="PANTHER" id="PTHR19328:SF75">
    <property type="entry name" value="ALDOSE SUGAR DEHYDROGENASE YLII"/>
    <property type="match status" value="1"/>
</dbReference>
<evidence type="ECO:0000313" key="3">
    <source>
        <dbReference type="Proteomes" id="UP000323994"/>
    </source>
</evidence>
<name>A0A5M8QPQ6_9BACT</name>
<dbReference type="OrthoDB" id="9770043at2"/>
<accession>A0A5M8QPQ6</accession>
<proteinExistence type="predicted"/>
<keyword evidence="3" id="KW-1185">Reference proteome</keyword>
<dbReference type="Proteomes" id="UP000323994">
    <property type="component" value="Unassembled WGS sequence"/>
</dbReference>
<dbReference type="InterPro" id="IPR011041">
    <property type="entry name" value="Quinoprot_gluc/sorb_DH_b-prop"/>
</dbReference>
<organism evidence="2 3">
    <name type="scientific">Dyadobacter flavalbus</name>
    <dbReference type="NCBI Taxonomy" id="2579942"/>
    <lineage>
        <taxon>Bacteria</taxon>
        <taxon>Pseudomonadati</taxon>
        <taxon>Bacteroidota</taxon>
        <taxon>Cytophagia</taxon>
        <taxon>Cytophagales</taxon>
        <taxon>Spirosomataceae</taxon>
        <taxon>Dyadobacter</taxon>
    </lineage>
</organism>
<dbReference type="EMBL" id="VBSN01000059">
    <property type="protein sequence ID" value="KAA6437010.1"/>
    <property type="molecule type" value="Genomic_DNA"/>
</dbReference>
<dbReference type="Gene3D" id="2.120.10.30">
    <property type="entry name" value="TolB, C-terminal domain"/>
    <property type="match status" value="1"/>
</dbReference>
<sequence>MTPEFPDFTTTIHFLSINNQHSFTSQIMLKKFLAPVFLLIFFARSVYAQTGPAAPNVSLKLISDALTHPTALAVTKKNPELLFVCEQEGRIRVIQNEKLVKTPFLDITDVVLKKEGYDERGLLGLAFHPDYASNGKFFVYISVAANGEKDVDHHSEIREYKVSKNNALVAEKTGMRKVLTFNQPESNHNGGDLKFGADGYLYISSGDGGGGGDRHGEYGNGQNLNTLLGKILRIDVNQTPYGIPKDNPFVNRKDARPEIFAYGLRNPWRISFDRQTNQLFAGEVGQDKYEEVDIITNGGNYGWRAIEGFHAFKPSDPQPAKAIKPIYEYPHTDGISITGGFVYRGKAIPALAGKYVYGDMMGPIWALAPQSGNKWTRTKLSVSRDPGYWHVYSFGEDVSGEMYVLTQLLEDGKGAVYKFVQQ</sequence>